<dbReference type="Pfam" id="PF13302">
    <property type="entry name" value="Acetyltransf_3"/>
    <property type="match status" value="1"/>
</dbReference>
<protein>
    <submittedName>
        <fullName evidence="2">GNAT family N-acetyltransferase</fullName>
    </submittedName>
</protein>
<accession>A0A7Y0E2I0</accession>
<dbReference type="InterPro" id="IPR000182">
    <property type="entry name" value="GNAT_dom"/>
</dbReference>
<evidence type="ECO:0000313" key="3">
    <source>
        <dbReference type="Proteomes" id="UP000539372"/>
    </source>
</evidence>
<dbReference type="Proteomes" id="UP000539372">
    <property type="component" value="Unassembled WGS sequence"/>
</dbReference>
<reference evidence="2 3" key="1">
    <citation type="submission" date="2020-04" db="EMBL/GenBank/DDBJ databases">
        <title>Rhodospirillaceae bacterium KN72 isolated from deep sea.</title>
        <authorList>
            <person name="Zhang D.-C."/>
        </authorList>
    </citation>
    <scope>NUCLEOTIDE SEQUENCE [LARGE SCALE GENOMIC DNA]</scope>
    <source>
        <strain evidence="2 3">KN72</strain>
    </source>
</reference>
<dbReference type="InterPro" id="IPR016181">
    <property type="entry name" value="Acyl_CoA_acyltransferase"/>
</dbReference>
<keyword evidence="3" id="KW-1185">Reference proteome</keyword>
<feature type="domain" description="N-acetyltransferase" evidence="1">
    <location>
        <begin position="29"/>
        <end position="186"/>
    </location>
</feature>
<dbReference type="PANTHER" id="PTHR43792">
    <property type="entry name" value="GNAT FAMILY, PUTATIVE (AFU_ORTHOLOGUE AFUA_3G00765)-RELATED-RELATED"/>
    <property type="match status" value="1"/>
</dbReference>
<evidence type="ECO:0000313" key="2">
    <source>
        <dbReference type="EMBL" id="NMM45271.1"/>
    </source>
</evidence>
<keyword evidence="2" id="KW-0808">Transferase</keyword>
<dbReference type="PROSITE" id="PS51186">
    <property type="entry name" value="GNAT"/>
    <property type="match status" value="1"/>
</dbReference>
<dbReference type="GO" id="GO:0016747">
    <property type="term" value="F:acyltransferase activity, transferring groups other than amino-acyl groups"/>
    <property type="evidence" value="ECO:0007669"/>
    <property type="project" value="InterPro"/>
</dbReference>
<dbReference type="EMBL" id="JABBNT010000003">
    <property type="protein sequence ID" value="NMM45271.1"/>
    <property type="molecule type" value="Genomic_DNA"/>
</dbReference>
<sequence>MQTTEADFPDPTTPGLTTPDLTLALIVRDDISEFLPLLGSWEVVRYTSRIPYPYSQADGEAYVARVADAWRRNGSLECALRDRKDGTFVGIAALTIDDDPAEAEIGYWIGLPFWGRGFATQASQALIRHGFTAMGLDRIVSTVVRENAASSHVLEKVGLNRTGEDETFFPARDKHYPVYRFELTREKWMKDNG</sequence>
<evidence type="ECO:0000259" key="1">
    <source>
        <dbReference type="PROSITE" id="PS51186"/>
    </source>
</evidence>
<comment type="caution">
    <text evidence="2">The sequence shown here is derived from an EMBL/GenBank/DDBJ whole genome shotgun (WGS) entry which is preliminary data.</text>
</comment>
<dbReference type="InterPro" id="IPR051531">
    <property type="entry name" value="N-acetyltransferase"/>
</dbReference>
<proteinExistence type="predicted"/>
<dbReference type="Gene3D" id="3.40.630.30">
    <property type="match status" value="1"/>
</dbReference>
<dbReference type="RefSeq" id="WP_169625620.1">
    <property type="nucleotide sequence ID" value="NZ_JABBNT010000003.1"/>
</dbReference>
<organism evidence="2 3">
    <name type="scientific">Pacificispira spongiicola</name>
    <dbReference type="NCBI Taxonomy" id="2729598"/>
    <lineage>
        <taxon>Bacteria</taxon>
        <taxon>Pseudomonadati</taxon>
        <taxon>Pseudomonadota</taxon>
        <taxon>Alphaproteobacteria</taxon>
        <taxon>Rhodospirillales</taxon>
        <taxon>Rhodospirillaceae</taxon>
        <taxon>Pacificispira</taxon>
    </lineage>
</organism>
<dbReference type="SUPFAM" id="SSF55729">
    <property type="entry name" value="Acyl-CoA N-acyltransferases (Nat)"/>
    <property type="match status" value="1"/>
</dbReference>
<gene>
    <name evidence="2" type="ORF">HH303_12330</name>
</gene>
<dbReference type="AlphaFoldDB" id="A0A7Y0E2I0"/>
<name>A0A7Y0E2I0_9PROT</name>